<organism evidence="10 11">
    <name type="scientific">Fasciola hepatica</name>
    <name type="common">Liver fluke</name>
    <dbReference type="NCBI Taxonomy" id="6192"/>
    <lineage>
        <taxon>Eukaryota</taxon>
        <taxon>Metazoa</taxon>
        <taxon>Spiralia</taxon>
        <taxon>Lophotrochozoa</taxon>
        <taxon>Platyhelminthes</taxon>
        <taxon>Trematoda</taxon>
        <taxon>Digenea</taxon>
        <taxon>Plagiorchiida</taxon>
        <taxon>Echinostomata</taxon>
        <taxon>Echinostomatoidea</taxon>
        <taxon>Fasciolidae</taxon>
        <taxon>Fasciola</taxon>
    </lineage>
</organism>
<dbReference type="Gene3D" id="1.20.1530.20">
    <property type="match status" value="1"/>
</dbReference>
<feature type="transmembrane region" description="Helical" evidence="8">
    <location>
        <begin position="555"/>
        <end position="572"/>
    </location>
</feature>
<evidence type="ECO:0000256" key="5">
    <source>
        <dbReference type="ARBA" id="ARBA00022989"/>
    </source>
</evidence>
<keyword evidence="3 8" id="KW-0812">Transmembrane</keyword>
<reference evidence="10" key="1">
    <citation type="submission" date="2019-03" db="EMBL/GenBank/DDBJ databases">
        <title>Improved annotation for the trematode Fasciola hepatica.</title>
        <authorList>
            <person name="Choi Y.-J."/>
            <person name="Martin J."/>
            <person name="Mitreva M."/>
        </authorList>
    </citation>
    <scope>NUCLEOTIDE SEQUENCE [LARGE SCALE GENOMIC DNA]</scope>
</reference>
<keyword evidence="9" id="KW-0732">Signal</keyword>
<dbReference type="Pfam" id="PF01758">
    <property type="entry name" value="SBF"/>
    <property type="match status" value="1"/>
</dbReference>
<evidence type="ECO:0000256" key="1">
    <source>
        <dbReference type="ARBA" id="ARBA00004141"/>
    </source>
</evidence>
<feature type="transmembrane region" description="Helical" evidence="8">
    <location>
        <begin position="396"/>
        <end position="418"/>
    </location>
</feature>
<feature type="transmembrane region" description="Helical" evidence="8">
    <location>
        <begin position="335"/>
        <end position="355"/>
    </location>
</feature>
<evidence type="ECO:0000256" key="9">
    <source>
        <dbReference type="SAM" id="SignalP"/>
    </source>
</evidence>
<sequence>MPSSRILFFVLALLLPQKWCCVKCDETEQFQTTIEESAKCHVEFKLDLPEKPEGQHKAPPRSSHHAQAPVLTVGVYQWVELQCTCCCTNEEEQIKRTAARAVATAAARISTTNLTFIYDEPVEPPGLLQYRIVSTNGHVIVPTERRKLNLNTRGHVTRKSGGPVRTGNCDRTKSCIELYSPVYCDPTGLDRSISEHPIRTQGFYLYADNLGHSEIRVELVWVAQSTTSTNKLAGEVDQEDDYESSEYGDAGNQSAVSPTLDKTTRYGQSKPVQWSITGARIFVPEEQRQQQQQNKSFCFNQTSDRNNCTLVGRWEDYIEVTILLRPQKFYLAADWSAAVIAFMIAVSVGCCNDPVLMRAYLCRTKPVVLGLTCQLVVVPLASLGIGNWFGLNEDEAYGLFVVATVPGGGLAYLFTYLVHGDRHLSATMSLVTSLLDTVTSALWTFGVGRFWFARPMEMAKAVGWLLLIAFGQLFGTIMRGCRPSVAHGILTWITRPLLLLAGILMVTLGVYINHYAFTEFNQNLLLSLLLLITCGFTLGWIAGQTTGQEIVVTRALATEAAVFNGLLCIPLLRTTVHAPEGDLAAVVAVWATFLVPIPLVYHGIVSVVHRWMTDYWQRRQKQNEQNGMSAIIANVTGDNGAGGTDLGAASVAAVAAAAIAVAPAIAAGPKVARSRGSQITRTDGVGEEGFMNITDCNADLYETNRDNARRPELEQIPMSQTIHDFSVEELELDGTKHNPGRLRNHIPGPVKVQKSQPHPPKGIHTEDHILPYLLSDYDPRSGVQQPPMPHRHIDESMRHGYAPVRSLHVHPTTHEKHKTPPYTNL</sequence>
<keyword evidence="5 8" id="KW-1133">Transmembrane helix</keyword>
<dbReference type="GO" id="GO:0016020">
    <property type="term" value="C:membrane"/>
    <property type="evidence" value="ECO:0007669"/>
    <property type="project" value="UniProtKB-SubCell"/>
</dbReference>
<feature type="transmembrane region" description="Helical" evidence="8">
    <location>
        <begin position="458"/>
        <end position="477"/>
    </location>
</feature>
<comment type="subcellular location">
    <subcellularLocation>
        <location evidence="1">Membrane</location>
        <topology evidence="1">Multi-pass membrane protein</topology>
    </subcellularLocation>
</comment>
<evidence type="ECO:0000313" key="10">
    <source>
        <dbReference type="EMBL" id="THD24087.1"/>
    </source>
</evidence>
<feature type="signal peptide" evidence="9">
    <location>
        <begin position="1"/>
        <end position="24"/>
    </location>
</feature>
<name>A0A4E0RTM9_FASHE</name>
<comment type="caution">
    <text evidence="10">The sequence shown here is derived from an EMBL/GenBank/DDBJ whole genome shotgun (WGS) entry which is preliminary data.</text>
</comment>
<dbReference type="Proteomes" id="UP000230066">
    <property type="component" value="Unassembled WGS sequence"/>
</dbReference>
<keyword evidence="4" id="KW-0769">Symport</keyword>
<dbReference type="InterPro" id="IPR004710">
    <property type="entry name" value="Bilac:Na_transpt"/>
</dbReference>
<gene>
    <name evidence="10" type="ORF">D915_005226</name>
</gene>
<feature type="transmembrane region" description="Helical" evidence="8">
    <location>
        <begin position="584"/>
        <end position="608"/>
    </location>
</feature>
<keyword evidence="4" id="KW-0813">Transport</keyword>
<evidence type="ECO:0000256" key="2">
    <source>
        <dbReference type="ARBA" id="ARBA00006528"/>
    </source>
</evidence>
<evidence type="ECO:0000256" key="3">
    <source>
        <dbReference type="ARBA" id="ARBA00022692"/>
    </source>
</evidence>
<accession>A0A4E0RTM9</accession>
<keyword evidence="6 8" id="KW-0472">Membrane</keyword>
<dbReference type="GO" id="GO:0015293">
    <property type="term" value="F:symporter activity"/>
    <property type="evidence" value="ECO:0007669"/>
    <property type="project" value="UniProtKB-KW"/>
</dbReference>
<feature type="compositionally biased region" description="Polar residues" evidence="7">
    <location>
        <begin position="251"/>
        <end position="265"/>
    </location>
</feature>
<comment type="similarity">
    <text evidence="2">Belongs to the bile acid:sodium symporter (BASS) (TC 2.A.28) family.</text>
</comment>
<feature type="transmembrane region" description="Helical" evidence="8">
    <location>
        <begin position="489"/>
        <end position="512"/>
    </location>
</feature>
<evidence type="ECO:0000313" key="11">
    <source>
        <dbReference type="Proteomes" id="UP000230066"/>
    </source>
</evidence>
<feature type="region of interest" description="Disordered" evidence="7">
    <location>
        <begin position="232"/>
        <end position="265"/>
    </location>
</feature>
<feature type="region of interest" description="Disordered" evidence="7">
    <location>
        <begin position="737"/>
        <end position="765"/>
    </location>
</feature>
<feature type="chain" id="PRO_5020036822" evidence="9">
    <location>
        <begin position="25"/>
        <end position="825"/>
    </location>
</feature>
<feature type="transmembrane region" description="Helical" evidence="8">
    <location>
        <begin position="430"/>
        <end position="452"/>
    </location>
</feature>
<evidence type="ECO:0000256" key="7">
    <source>
        <dbReference type="SAM" id="MobiDB-lite"/>
    </source>
</evidence>
<evidence type="ECO:0000256" key="4">
    <source>
        <dbReference type="ARBA" id="ARBA00022847"/>
    </source>
</evidence>
<feature type="transmembrane region" description="Helical" evidence="8">
    <location>
        <begin position="524"/>
        <end position="543"/>
    </location>
</feature>
<dbReference type="AlphaFoldDB" id="A0A4E0RTM9"/>
<dbReference type="InterPro" id="IPR038770">
    <property type="entry name" value="Na+/solute_symporter_sf"/>
</dbReference>
<evidence type="ECO:0000256" key="6">
    <source>
        <dbReference type="ARBA" id="ARBA00023136"/>
    </source>
</evidence>
<feature type="compositionally biased region" description="Acidic residues" evidence="7">
    <location>
        <begin position="236"/>
        <end position="246"/>
    </location>
</feature>
<dbReference type="PANTHER" id="PTHR10361:SF28">
    <property type="entry name" value="P3 PROTEIN-RELATED"/>
    <property type="match status" value="1"/>
</dbReference>
<dbReference type="InterPro" id="IPR002657">
    <property type="entry name" value="BilAc:Na_symport/Acr3"/>
</dbReference>
<keyword evidence="11" id="KW-1185">Reference proteome</keyword>
<dbReference type="PANTHER" id="PTHR10361">
    <property type="entry name" value="SODIUM-BILE ACID COTRANSPORTER"/>
    <property type="match status" value="1"/>
</dbReference>
<protein>
    <submittedName>
        <fullName evidence="10">Sodium-bile acid cotransporter</fullName>
    </submittedName>
</protein>
<feature type="transmembrane region" description="Helical" evidence="8">
    <location>
        <begin position="367"/>
        <end position="390"/>
    </location>
</feature>
<proteinExistence type="inferred from homology"/>
<evidence type="ECO:0000256" key="8">
    <source>
        <dbReference type="SAM" id="Phobius"/>
    </source>
</evidence>
<dbReference type="EMBL" id="JXXN02001785">
    <property type="protein sequence ID" value="THD24087.1"/>
    <property type="molecule type" value="Genomic_DNA"/>
</dbReference>